<feature type="region of interest" description="Disordered" evidence="1">
    <location>
        <begin position="1"/>
        <end position="35"/>
    </location>
</feature>
<sequence length="113" mass="11812">MLQEHTQGTPGLARTKDGRELFYTEPPGPGDGRSTPTVVLVAPSGGGPIVRKAAAERPGRVAGLVLAEATGAHRSRAALSRRGRHIIADGSGHMVILTAPDLVAREVRHLLTP</sequence>
<dbReference type="RefSeq" id="WP_344827159.1">
    <property type="nucleotide sequence ID" value="NZ_BAAAUV010000006.1"/>
</dbReference>
<evidence type="ECO:0000256" key="1">
    <source>
        <dbReference type="SAM" id="MobiDB-lite"/>
    </source>
</evidence>
<dbReference type="Proteomes" id="UP001501237">
    <property type="component" value="Unassembled WGS sequence"/>
</dbReference>
<dbReference type="EMBL" id="BAAAUV010000006">
    <property type="protein sequence ID" value="GAA3209382.1"/>
    <property type="molecule type" value="Genomic_DNA"/>
</dbReference>
<keyword evidence="3" id="KW-1185">Reference proteome</keyword>
<comment type="caution">
    <text evidence="2">The sequence shown here is derived from an EMBL/GenBank/DDBJ whole genome shotgun (WGS) entry which is preliminary data.</text>
</comment>
<evidence type="ECO:0000313" key="3">
    <source>
        <dbReference type="Proteomes" id="UP001501237"/>
    </source>
</evidence>
<dbReference type="SUPFAM" id="SSF53474">
    <property type="entry name" value="alpha/beta-Hydrolases"/>
    <property type="match status" value="1"/>
</dbReference>
<name>A0ABP6Q849_9ACTN</name>
<gene>
    <name evidence="2" type="ORF">GCM10010468_26760</name>
</gene>
<accession>A0ABP6Q849</accession>
<reference evidence="3" key="1">
    <citation type="journal article" date="2019" name="Int. J. Syst. Evol. Microbiol.">
        <title>The Global Catalogue of Microorganisms (GCM) 10K type strain sequencing project: providing services to taxonomists for standard genome sequencing and annotation.</title>
        <authorList>
            <consortium name="The Broad Institute Genomics Platform"/>
            <consortium name="The Broad Institute Genome Sequencing Center for Infectious Disease"/>
            <person name="Wu L."/>
            <person name="Ma J."/>
        </authorList>
    </citation>
    <scope>NUCLEOTIDE SEQUENCE [LARGE SCALE GENOMIC DNA]</scope>
    <source>
        <strain evidence="3">JCM 9377</strain>
    </source>
</reference>
<proteinExistence type="predicted"/>
<dbReference type="Gene3D" id="3.40.50.1820">
    <property type="entry name" value="alpha/beta hydrolase"/>
    <property type="match status" value="1"/>
</dbReference>
<protein>
    <submittedName>
        <fullName evidence="2">Uncharacterized protein</fullName>
    </submittedName>
</protein>
<organism evidence="2 3">
    <name type="scientific">Actinocorallia longicatena</name>
    <dbReference type="NCBI Taxonomy" id="111803"/>
    <lineage>
        <taxon>Bacteria</taxon>
        <taxon>Bacillati</taxon>
        <taxon>Actinomycetota</taxon>
        <taxon>Actinomycetes</taxon>
        <taxon>Streptosporangiales</taxon>
        <taxon>Thermomonosporaceae</taxon>
        <taxon>Actinocorallia</taxon>
    </lineage>
</organism>
<dbReference type="InterPro" id="IPR029058">
    <property type="entry name" value="AB_hydrolase_fold"/>
</dbReference>
<evidence type="ECO:0000313" key="2">
    <source>
        <dbReference type="EMBL" id="GAA3209382.1"/>
    </source>
</evidence>